<feature type="domain" description="CASP C-terminal" evidence="13">
    <location>
        <begin position="374"/>
        <end position="590"/>
    </location>
</feature>
<keyword evidence="7" id="KW-0333">Golgi apparatus</keyword>
<accession>A0A8C9Y6F5</accession>
<feature type="domain" description="Cux N-terminal" evidence="14">
    <location>
        <begin position="3"/>
        <end position="89"/>
    </location>
</feature>
<keyword evidence="4" id="KW-0813">Transport</keyword>
<evidence type="ECO:0000256" key="2">
    <source>
        <dbReference type="ARBA" id="ARBA00006415"/>
    </source>
</evidence>
<dbReference type="GO" id="GO:0000981">
    <property type="term" value="F:DNA-binding transcription factor activity, RNA polymerase II-specific"/>
    <property type="evidence" value="ECO:0007669"/>
    <property type="project" value="TreeGrafter"/>
</dbReference>
<comment type="similarity">
    <text evidence="2">Belongs to the CASP family.</text>
</comment>
<evidence type="ECO:0000313" key="16">
    <source>
        <dbReference type="Proteomes" id="UP000694568"/>
    </source>
</evidence>
<dbReference type="GO" id="GO:0006891">
    <property type="term" value="P:intra-Golgi vesicle-mediated transport"/>
    <property type="evidence" value="ECO:0007669"/>
    <property type="project" value="InterPro"/>
</dbReference>
<evidence type="ECO:0000256" key="7">
    <source>
        <dbReference type="ARBA" id="ARBA00023034"/>
    </source>
</evidence>
<proteinExistence type="inferred from homology"/>
<evidence type="ECO:0000256" key="10">
    <source>
        <dbReference type="SAM" id="Coils"/>
    </source>
</evidence>
<evidence type="ECO:0000256" key="3">
    <source>
        <dbReference type="ARBA" id="ARBA00018691"/>
    </source>
</evidence>
<comment type="subcellular location">
    <subcellularLocation>
        <location evidence="1">Golgi apparatus membrane</location>
        <topology evidence="1">Single-pass type IV membrane protein</topology>
    </subcellularLocation>
</comment>
<evidence type="ECO:0000259" key="14">
    <source>
        <dbReference type="Pfam" id="PF25398"/>
    </source>
</evidence>
<keyword evidence="5 12" id="KW-0812">Transmembrane</keyword>
<dbReference type="GO" id="GO:0005634">
    <property type="term" value="C:nucleus"/>
    <property type="evidence" value="ECO:0007669"/>
    <property type="project" value="TreeGrafter"/>
</dbReference>
<evidence type="ECO:0000256" key="11">
    <source>
        <dbReference type="SAM" id="MobiDB-lite"/>
    </source>
</evidence>
<reference evidence="15" key="2">
    <citation type="submission" date="2025-09" db="UniProtKB">
        <authorList>
            <consortium name="Ensembl"/>
        </authorList>
    </citation>
    <scope>IDENTIFICATION</scope>
</reference>
<dbReference type="Ensembl" id="ENSSLUT00000021078.1">
    <property type="protein sequence ID" value="ENSSLUP00000020424.1"/>
    <property type="gene ID" value="ENSSLUG00000008986.1"/>
</dbReference>
<reference evidence="15" key="1">
    <citation type="submission" date="2025-08" db="UniProtKB">
        <authorList>
            <consortium name="Ensembl"/>
        </authorList>
    </citation>
    <scope>IDENTIFICATION</scope>
</reference>
<keyword evidence="16" id="KW-1185">Reference proteome</keyword>
<feature type="region of interest" description="Disordered" evidence="11">
    <location>
        <begin position="163"/>
        <end position="190"/>
    </location>
</feature>
<dbReference type="AlphaFoldDB" id="A0A8C9Y6F5"/>
<evidence type="ECO:0000313" key="15">
    <source>
        <dbReference type="Ensembl" id="ENSSLUP00000020424.1"/>
    </source>
</evidence>
<dbReference type="GO" id="GO:0000139">
    <property type="term" value="C:Golgi membrane"/>
    <property type="evidence" value="ECO:0007669"/>
    <property type="project" value="UniProtKB-SubCell"/>
</dbReference>
<protein>
    <recommendedName>
        <fullName evidence="3">Protein CASP</fullName>
    </recommendedName>
</protein>
<evidence type="ECO:0000256" key="1">
    <source>
        <dbReference type="ARBA" id="ARBA00004409"/>
    </source>
</evidence>
<feature type="compositionally biased region" description="Polar residues" evidence="11">
    <location>
        <begin position="255"/>
        <end position="267"/>
    </location>
</feature>
<evidence type="ECO:0000256" key="6">
    <source>
        <dbReference type="ARBA" id="ARBA00022989"/>
    </source>
</evidence>
<keyword evidence="8 10" id="KW-0175">Coiled coil</keyword>
<feature type="transmembrane region" description="Helical" evidence="12">
    <location>
        <begin position="566"/>
        <end position="587"/>
    </location>
</feature>
<feature type="coiled-coil region" evidence="10">
    <location>
        <begin position="452"/>
        <end position="500"/>
    </location>
</feature>
<gene>
    <name evidence="15" type="primary">cux1b</name>
</gene>
<dbReference type="Proteomes" id="UP000694568">
    <property type="component" value="Unplaced"/>
</dbReference>
<dbReference type="PANTHER" id="PTHR14043:SF15">
    <property type="entry name" value="PROTEIN CASP"/>
    <property type="match status" value="1"/>
</dbReference>
<evidence type="ECO:0000259" key="13">
    <source>
        <dbReference type="Pfam" id="PF08172"/>
    </source>
</evidence>
<dbReference type="Pfam" id="PF25398">
    <property type="entry name" value="CUX1_N"/>
    <property type="match status" value="1"/>
</dbReference>
<evidence type="ECO:0000256" key="9">
    <source>
        <dbReference type="ARBA" id="ARBA00023136"/>
    </source>
</evidence>
<dbReference type="InterPro" id="IPR012955">
    <property type="entry name" value="CASP_C"/>
</dbReference>
<name>A0A8C9Y6F5_SANLU</name>
<dbReference type="Pfam" id="PF08172">
    <property type="entry name" value="CASP_C"/>
    <property type="match status" value="1"/>
</dbReference>
<keyword evidence="9 12" id="KW-0472">Membrane</keyword>
<dbReference type="GO" id="GO:0000977">
    <property type="term" value="F:RNA polymerase II transcription regulatory region sequence-specific DNA binding"/>
    <property type="evidence" value="ECO:0007669"/>
    <property type="project" value="TreeGrafter"/>
</dbReference>
<evidence type="ECO:0000256" key="12">
    <source>
        <dbReference type="SAM" id="Phobius"/>
    </source>
</evidence>
<feature type="region of interest" description="Disordered" evidence="11">
    <location>
        <begin position="232"/>
        <end position="268"/>
    </location>
</feature>
<organism evidence="15 16">
    <name type="scientific">Sander lucioperca</name>
    <name type="common">Pike-perch</name>
    <name type="synonym">Perca lucioperca</name>
    <dbReference type="NCBI Taxonomy" id="283035"/>
    <lineage>
        <taxon>Eukaryota</taxon>
        <taxon>Metazoa</taxon>
        <taxon>Chordata</taxon>
        <taxon>Craniata</taxon>
        <taxon>Vertebrata</taxon>
        <taxon>Euteleostomi</taxon>
        <taxon>Actinopterygii</taxon>
        <taxon>Neopterygii</taxon>
        <taxon>Teleostei</taxon>
        <taxon>Neoteleostei</taxon>
        <taxon>Acanthomorphata</taxon>
        <taxon>Eupercaria</taxon>
        <taxon>Perciformes</taxon>
        <taxon>Percoidei</taxon>
        <taxon>Percidae</taxon>
        <taxon>Luciopercinae</taxon>
        <taxon>Sander</taxon>
    </lineage>
</organism>
<keyword evidence="6 12" id="KW-1133">Transmembrane helix</keyword>
<dbReference type="PANTHER" id="PTHR14043">
    <property type="entry name" value="CCAAT DISPLACEMENT PROTEIN-RELATED"/>
    <property type="match status" value="1"/>
</dbReference>
<dbReference type="GeneTree" id="ENSGT00940000159751"/>
<evidence type="ECO:0000256" key="8">
    <source>
        <dbReference type="ARBA" id="ARBA00023054"/>
    </source>
</evidence>
<evidence type="ECO:0000256" key="5">
    <source>
        <dbReference type="ARBA" id="ARBA00022692"/>
    </source>
</evidence>
<sequence>LYATATQLANRQDESEQSRKKLIDLSREFKKSTPEDFRKQVAPLLKSFQGEIDALSKRSKEAEAAFLNVYKKIIDVPDPVPVLELAQQLQLKLQRMHDIETENTKLRETLEDYNKEFAEVKNQEVTIKALKEKIREYEQSLKNQAENLAQEKQLQLHNDYAEKERKLQESQDSMSSRLEEAEHKAQSLQTALETTQAELFDLKTKYDEESTAKYVSWCSMCRAEAAQRETESLREQLSLSNQSQQLGSPAKADPNTEQPTEVASHSSLEAELRAKERETAQLVEDVQRLQASLTKLRETTSSQITQLEQQLSSKTAVLKELEEKLQKQADYEEECVRDSSKPLEVLLLERNRSLQSESAALRIANTELSGRYTELQMEFSAAVRTSAEQKELILKLEHDLSTIQAMSSMPRPDADGSEVSNMENIPDPIKEASAMFAGPHPELPQGQMDSLLSIISSQRERFRSRNQELEAENRSMQQTMQALQNELDSLRADNIKLYEKIKFLQSYPGKAGGSDDTVMRYSSQYEERLDPFASFSKKERQRRYLSLSPWDKATLSLGRVILSNKVARTVAFFYTLFLHCLVFLVLYKTAWSESIGRDCSAFCAKKFSDHLHRFHENEQNL</sequence>
<feature type="compositionally biased region" description="Low complexity" evidence="11">
    <location>
        <begin position="235"/>
        <end position="246"/>
    </location>
</feature>
<evidence type="ECO:0000256" key="4">
    <source>
        <dbReference type="ARBA" id="ARBA00022448"/>
    </source>
</evidence>
<dbReference type="InterPro" id="IPR057476">
    <property type="entry name" value="Cux_N"/>
</dbReference>